<evidence type="ECO:0000313" key="3">
    <source>
        <dbReference type="Proteomes" id="UP001140502"/>
    </source>
</evidence>
<evidence type="ECO:0000256" key="1">
    <source>
        <dbReference type="SAM" id="MobiDB-lite"/>
    </source>
</evidence>
<feature type="compositionally biased region" description="Polar residues" evidence="1">
    <location>
        <begin position="24"/>
        <end position="33"/>
    </location>
</feature>
<proteinExistence type="predicted"/>
<feature type="region of interest" description="Disordered" evidence="1">
    <location>
        <begin position="1"/>
        <end position="42"/>
    </location>
</feature>
<organism evidence="2 3">
    <name type="scientific">Fusarium piperis</name>
    <dbReference type="NCBI Taxonomy" id="1435070"/>
    <lineage>
        <taxon>Eukaryota</taxon>
        <taxon>Fungi</taxon>
        <taxon>Dikarya</taxon>
        <taxon>Ascomycota</taxon>
        <taxon>Pezizomycotina</taxon>
        <taxon>Sordariomycetes</taxon>
        <taxon>Hypocreomycetidae</taxon>
        <taxon>Hypocreales</taxon>
        <taxon>Nectriaceae</taxon>
        <taxon>Fusarium</taxon>
        <taxon>Fusarium solani species complex</taxon>
    </lineage>
</organism>
<dbReference type="OrthoDB" id="4174112at2759"/>
<sequence length="395" mass="42729">MPKVRTTRRAAAHRRSTRHSSARPNASRQQSESPEQRELREDHERLRPLEEANAVMVQNPQVGSFTDSLMSPSHLDGMGMDFFPEDHLQFPSGDLALANLNNGGPVGGSSMPPVTSLHYHGSQTSVTTTTAPAMPSWASPQPALLGFSFSIGRTAGEIAFQLYGTDIRIDTALCKRLAAELALREPIQRRPDTKLNMERRSNVESFLGYLTGVPVTRACKNCTKGHGPWHECVILEGQLCGSCTNCWFNASGSRCTFHGKLSHYLRSSLVFESILTWYILSESNQANATYAPSPAWNTASSSMAVAPNMLQAPALAQSTSSLPQASPGQQSSSLPQASPLPQASFTQQSSSWPQALSLSQANSSFTNALQPAHQPSTPQPSPPAYSLPSRLDPSN</sequence>
<protein>
    <submittedName>
        <fullName evidence="2">Uncharacterized protein</fullName>
    </submittedName>
</protein>
<evidence type="ECO:0000313" key="2">
    <source>
        <dbReference type="EMBL" id="KAJ4314898.1"/>
    </source>
</evidence>
<gene>
    <name evidence="2" type="ORF">N0V84_008664</name>
</gene>
<dbReference type="AlphaFoldDB" id="A0A9W8W7T6"/>
<feature type="compositionally biased region" description="Low complexity" evidence="1">
    <location>
        <begin position="320"/>
        <end position="344"/>
    </location>
</feature>
<dbReference type="EMBL" id="JAPEUR010000217">
    <property type="protein sequence ID" value="KAJ4314898.1"/>
    <property type="molecule type" value="Genomic_DNA"/>
</dbReference>
<reference evidence="2" key="1">
    <citation type="submission" date="2022-10" db="EMBL/GenBank/DDBJ databases">
        <title>Tapping the CABI collections for fungal endophytes: first genome assemblies for Collariella, Neodidymelliopsis, Ascochyta clinopodiicola, Didymella pomorum, Didymosphaeria variabile, Neocosmospora piperis and Neocucurbitaria cava.</title>
        <authorList>
            <person name="Hill R."/>
        </authorList>
    </citation>
    <scope>NUCLEOTIDE SEQUENCE</scope>
    <source>
        <strain evidence="2">IMI 366586</strain>
    </source>
</reference>
<dbReference type="InterPro" id="IPR022190">
    <property type="entry name" value="DUF3716"/>
</dbReference>
<feature type="compositionally biased region" description="Basic residues" evidence="1">
    <location>
        <begin position="1"/>
        <end position="21"/>
    </location>
</feature>
<keyword evidence="3" id="KW-1185">Reference proteome</keyword>
<accession>A0A9W8W7T6</accession>
<feature type="compositionally biased region" description="Polar residues" evidence="1">
    <location>
        <begin position="345"/>
        <end position="376"/>
    </location>
</feature>
<name>A0A9W8W7T6_9HYPO</name>
<comment type="caution">
    <text evidence="2">The sequence shown here is derived from an EMBL/GenBank/DDBJ whole genome shotgun (WGS) entry which is preliminary data.</text>
</comment>
<feature type="region of interest" description="Disordered" evidence="1">
    <location>
        <begin position="316"/>
        <end position="395"/>
    </location>
</feature>
<dbReference type="Proteomes" id="UP001140502">
    <property type="component" value="Unassembled WGS sequence"/>
</dbReference>
<dbReference type="Pfam" id="PF12511">
    <property type="entry name" value="DUF3716"/>
    <property type="match status" value="1"/>
</dbReference>